<evidence type="ECO:0000313" key="2">
    <source>
        <dbReference type="EMBL" id="KIO28529.1"/>
    </source>
</evidence>
<sequence>MDQFSGTLRWWKGGGDKNGLAVVWVSRSGLTILLPPIANHTLFLLGTDGIANEPLGYNRALRLEVTTCETSTKRETSGRRETFLDLFLKARAMVSSSRPTSRLSYSEVARFGKSPESHHSAPTSIYQTSLKPLASCFEPTAPHFSAASSASFTYPGTPSEITLLSYKDVISEDRDRERRALLWKAVRSQPQTPLLGTTNDSTLSLPTDSEFRAELVDDGVGGAIAKAPRSSTSILSKSPSLLSTSPSSPLSLPEKIGNTAVFASRPMLRRASLPITSQLSYESFEAGLIAKERLAGSVELTGEAQPSKMSPAAKGIVPVKGFNSSTSLAPARDRYRSRSDSYILRRHHWGDADDDELQDEDPSFEVEDLSLSFSVEEDDFSCPSPSFKSNGLTEIQLLGGFFGVVVDESEGEPPAPPDQSAVRDSEKENRAPGRPIGAVKTPTRPERPGKTHTTSTDSLHKPIPIVDDRSPLSDRSAQFLYSSATDPGMLVGTAVGRLFCPDVPSSHTSRNKIASVSSTQRPTLTHFPLAASNPTFAPSSTGEASTLQDDSEEILYIPPRRWQAVSTRTESGGSLNLHLEMTSDNAVVGEEVRSRRSSGTIGVIGEEVQNALARSTGSTSSRSSRSSLGDLTIKPPSHGGREFRDMDPRSHRVPEQMGSCFAYPLGDAASNLLADHTPPSRPSDFESFDHGTLNPGRPVHLHPSDADDSDRPVIPPGLPTPPRKGFIPPISGLVPAPLLLRRVSARRVSQEPASSLPAIAEVSMSLSSPVSPSVEASPNQQPKQPLDALPSGSRSTTWSFVQEEGKAVKIPSLQLGPPLPVQPNAGSQVVGADNSKQSTLDEQRDLRLSHIRDHWEDIPNWISTEDWAKTASAGTIDLKSVYDLVDLREMEAILAFAHHSRLIMDLEDSTQPSLTLGSVFGAPHGATIPEDFALGAKVLHGATPRSIPIPFRPAATQPLGTSSRSFGWNSARGWPHHAPSASQEGGHTPTANHKFPPSANQPHHPASTSTRSYAQLHPATLPKLRTPSAPFHDTTTAYQRDTPSHLPTASTLFQSFQPQAQADPSALLPIPLLGESPQADYYPYSSYIYNTPHPRCSNFNQAPLEYHQLSSSPRGPRFLALRHSSIHRYY</sequence>
<dbReference type="HOGENOM" id="CLU_279158_0_0_1"/>
<feature type="region of interest" description="Disordered" evidence="1">
    <location>
        <begin position="612"/>
        <end position="654"/>
    </location>
</feature>
<evidence type="ECO:0000256" key="1">
    <source>
        <dbReference type="SAM" id="MobiDB-lite"/>
    </source>
</evidence>
<protein>
    <submittedName>
        <fullName evidence="2">Uncharacterized protein</fullName>
    </submittedName>
</protein>
<feature type="region of interest" description="Disordered" evidence="1">
    <location>
        <begin position="949"/>
        <end position="1047"/>
    </location>
</feature>
<accession>A0A0C3QNB2</accession>
<dbReference type="AlphaFoldDB" id="A0A0C3QNB2"/>
<feature type="compositionally biased region" description="Basic and acidic residues" evidence="1">
    <location>
        <begin position="702"/>
        <end position="711"/>
    </location>
</feature>
<feature type="compositionally biased region" description="Basic and acidic residues" evidence="1">
    <location>
        <begin position="421"/>
        <end position="431"/>
    </location>
</feature>
<gene>
    <name evidence="2" type="ORF">M407DRAFT_22270</name>
</gene>
<feature type="region of interest" description="Disordered" evidence="1">
    <location>
        <begin position="768"/>
        <end position="798"/>
    </location>
</feature>
<feature type="compositionally biased region" description="Polar residues" evidence="1">
    <location>
        <begin position="1033"/>
        <end position="1047"/>
    </location>
</feature>
<feature type="region of interest" description="Disordered" evidence="1">
    <location>
        <begin position="672"/>
        <end position="712"/>
    </location>
</feature>
<feature type="compositionally biased region" description="Basic and acidic residues" evidence="1">
    <location>
        <begin position="639"/>
        <end position="654"/>
    </location>
</feature>
<organism evidence="2 3">
    <name type="scientific">Tulasnella calospora MUT 4182</name>
    <dbReference type="NCBI Taxonomy" id="1051891"/>
    <lineage>
        <taxon>Eukaryota</taxon>
        <taxon>Fungi</taxon>
        <taxon>Dikarya</taxon>
        <taxon>Basidiomycota</taxon>
        <taxon>Agaricomycotina</taxon>
        <taxon>Agaricomycetes</taxon>
        <taxon>Cantharellales</taxon>
        <taxon>Tulasnellaceae</taxon>
        <taxon>Tulasnella</taxon>
    </lineage>
</organism>
<proteinExistence type="predicted"/>
<dbReference type="OrthoDB" id="3230404at2759"/>
<feature type="region of interest" description="Disordered" evidence="1">
    <location>
        <begin position="406"/>
        <end position="469"/>
    </location>
</feature>
<feature type="compositionally biased region" description="Low complexity" evidence="1">
    <location>
        <begin position="768"/>
        <end position="778"/>
    </location>
</feature>
<reference evidence="2 3" key="1">
    <citation type="submission" date="2014-04" db="EMBL/GenBank/DDBJ databases">
        <authorList>
            <consortium name="DOE Joint Genome Institute"/>
            <person name="Kuo A."/>
            <person name="Girlanda M."/>
            <person name="Perotto S."/>
            <person name="Kohler A."/>
            <person name="Nagy L.G."/>
            <person name="Floudas D."/>
            <person name="Copeland A."/>
            <person name="Barry K.W."/>
            <person name="Cichocki N."/>
            <person name="Veneault-Fourrey C."/>
            <person name="LaButti K."/>
            <person name="Lindquist E.A."/>
            <person name="Lipzen A."/>
            <person name="Lundell T."/>
            <person name="Morin E."/>
            <person name="Murat C."/>
            <person name="Sun H."/>
            <person name="Tunlid A."/>
            <person name="Henrissat B."/>
            <person name="Grigoriev I.V."/>
            <person name="Hibbett D.S."/>
            <person name="Martin F."/>
            <person name="Nordberg H.P."/>
            <person name="Cantor M.N."/>
            <person name="Hua S.X."/>
        </authorList>
    </citation>
    <scope>NUCLEOTIDE SEQUENCE [LARGE SCALE GENOMIC DNA]</scope>
    <source>
        <strain evidence="2 3">MUT 4182</strain>
    </source>
</reference>
<evidence type="ECO:0000313" key="3">
    <source>
        <dbReference type="Proteomes" id="UP000054248"/>
    </source>
</evidence>
<feature type="region of interest" description="Disordered" evidence="1">
    <location>
        <begin position="812"/>
        <end position="841"/>
    </location>
</feature>
<keyword evidence="3" id="KW-1185">Reference proteome</keyword>
<feature type="compositionally biased region" description="Polar residues" evidence="1">
    <location>
        <begin position="998"/>
        <end position="1013"/>
    </location>
</feature>
<reference evidence="3" key="2">
    <citation type="submission" date="2015-01" db="EMBL/GenBank/DDBJ databases">
        <title>Evolutionary Origins and Diversification of the Mycorrhizal Mutualists.</title>
        <authorList>
            <consortium name="DOE Joint Genome Institute"/>
            <consortium name="Mycorrhizal Genomics Consortium"/>
            <person name="Kohler A."/>
            <person name="Kuo A."/>
            <person name="Nagy L.G."/>
            <person name="Floudas D."/>
            <person name="Copeland A."/>
            <person name="Barry K.W."/>
            <person name="Cichocki N."/>
            <person name="Veneault-Fourrey C."/>
            <person name="LaButti K."/>
            <person name="Lindquist E.A."/>
            <person name="Lipzen A."/>
            <person name="Lundell T."/>
            <person name="Morin E."/>
            <person name="Murat C."/>
            <person name="Riley R."/>
            <person name="Ohm R."/>
            <person name="Sun H."/>
            <person name="Tunlid A."/>
            <person name="Henrissat B."/>
            <person name="Grigoriev I.V."/>
            <person name="Hibbett D.S."/>
            <person name="Martin F."/>
        </authorList>
    </citation>
    <scope>NUCLEOTIDE SEQUENCE [LARGE SCALE GENOMIC DNA]</scope>
    <source>
        <strain evidence="3">MUT 4182</strain>
    </source>
</reference>
<feature type="compositionally biased region" description="Low complexity" evidence="1">
    <location>
        <begin position="612"/>
        <end position="629"/>
    </location>
</feature>
<feature type="compositionally biased region" description="Polar residues" evidence="1">
    <location>
        <begin position="958"/>
        <end position="968"/>
    </location>
</feature>
<dbReference type="Proteomes" id="UP000054248">
    <property type="component" value="Unassembled WGS sequence"/>
</dbReference>
<dbReference type="EMBL" id="KN822993">
    <property type="protein sequence ID" value="KIO28529.1"/>
    <property type="molecule type" value="Genomic_DNA"/>
</dbReference>
<name>A0A0C3QNB2_9AGAM</name>
<feature type="compositionally biased region" description="Polar residues" evidence="1">
    <location>
        <begin position="980"/>
        <end position="991"/>
    </location>
</feature>